<gene>
    <name evidence="7 10" type="primary">rsmA</name>
    <name evidence="7" type="synonym">ksgA</name>
    <name evidence="10" type="ORF">HCT46_01155</name>
</gene>
<dbReference type="InterPro" id="IPR001737">
    <property type="entry name" value="KsgA/Erm"/>
</dbReference>
<organism evidence="10 11">
    <name type="scientific">Entomospira nematocerorum</name>
    <dbReference type="NCBI Taxonomy" id="2719987"/>
    <lineage>
        <taxon>Bacteria</taxon>
        <taxon>Pseudomonadati</taxon>
        <taxon>Spirochaetota</taxon>
        <taxon>Spirochaetia</taxon>
        <taxon>Spirochaetales</taxon>
        <taxon>Spirochaetaceae</taxon>
        <taxon>Entomospira</taxon>
    </lineage>
</organism>
<evidence type="ECO:0000256" key="8">
    <source>
        <dbReference type="PROSITE-ProRule" id="PRU01026"/>
    </source>
</evidence>
<keyword evidence="6 7" id="KW-0694">RNA-binding</keyword>
<dbReference type="SMART" id="SM00650">
    <property type="entry name" value="rADc"/>
    <property type="match status" value="1"/>
</dbReference>
<feature type="binding site" evidence="7 8">
    <location>
        <position position="58"/>
    </location>
    <ligand>
        <name>S-adenosyl-L-methionine</name>
        <dbReference type="ChEBI" id="CHEBI:59789"/>
    </ligand>
</feature>
<evidence type="ECO:0000256" key="2">
    <source>
        <dbReference type="ARBA" id="ARBA00022552"/>
    </source>
</evidence>
<keyword evidence="3 7" id="KW-0489">Methyltransferase</keyword>
<keyword evidence="1 7" id="KW-0963">Cytoplasm</keyword>
<evidence type="ECO:0000256" key="3">
    <source>
        <dbReference type="ARBA" id="ARBA00022603"/>
    </source>
</evidence>
<reference evidence="10" key="1">
    <citation type="submission" date="2020-03" db="EMBL/GenBank/DDBJ databases">
        <title>Spirochaetal bacteria isolated from arthropods constitute a novel genus Entomospira genus novum within the order Spirochaetales.</title>
        <authorList>
            <person name="Grana-Miraglia L."/>
            <person name="Sikutova S."/>
            <person name="Fingerle V."/>
            <person name="Sing A."/>
            <person name="Castillo-Ramirez S."/>
            <person name="Margos G."/>
            <person name="Rudolf I."/>
        </authorList>
    </citation>
    <scope>NUCLEOTIDE SEQUENCE</scope>
    <source>
        <strain evidence="10">BR208</strain>
    </source>
</reference>
<dbReference type="Gene3D" id="1.10.8.100">
    <property type="entry name" value="Ribosomal RNA adenine dimethylase-like, domain 2"/>
    <property type="match status" value="1"/>
</dbReference>
<dbReference type="Gene3D" id="3.40.50.150">
    <property type="entry name" value="Vaccinia Virus protein VP39"/>
    <property type="match status" value="1"/>
</dbReference>
<evidence type="ECO:0000313" key="10">
    <source>
        <dbReference type="EMBL" id="NIZ46536.1"/>
    </source>
</evidence>
<comment type="similarity">
    <text evidence="7">Belongs to the class I-like SAM-binding methyltransferase superfamily. rRNA adenine N(6)-methyltransferase family. RsmA subfamily.</text>
</comment>
<feature type="binding site" evidence="7 8">
    <location>
        <position position="31"/>
    </location>
    <ligand>
        <name>S-adenosyl-L-methionine</name>
        <dbReference type="ChEBI" id="CHEBI:59789"/>
    </ligand>
</feature>
<feature type="binding site" evidence="7 8">
    <location>
        <position position="80"/>
    </location>
    <ligand>
        <name>S-adenosyl-L-methionine</name>
        <dbReference type="ChEBI" id="CHEBI:59789"/>
    </ligand>
</feature>
<evidence type="ECO:0000313" key="11">
    <source>
        <dbReference type="Proteomes" id="UP000752013"/>
    </source>
</evidence>
<evidence type="ECO:0000256" key="6">
    <source>
        <dbReference type="ARBA" id="ARBA00022884"/>
    </source>
</evidence>
<dbReference type="EC" id="2.1.1.182" evidence="7"/>
<name>A0A968GG52_9SPIO</name>
<dbReference type="EMBL" id="JAATLK010000001">
    <property type="protein sequence ID" value="NIZ46536.1"/>
    <property type="molecule type" value="Genomic_DNA"/>
</dbReference>
<dbReference type="RefSeq" id="WP_167702991.1">
    <property type="nucleotide sequence ID" value="NZ_CP118168.1"/>
</dbReference>
<accession>A0A968GG52</accession>
<evidence type="ECO:0000256" key="1">
    <source>
        <dbReference type="ARBA" id="ARBA00022490"/>
    </source>
</evidence>
<dbReference type="AlphaFoldDB" id="A0A968GG52"/>
<keyword evidence="2 7" id="KW-0698">rRNA processing</keyword>
<dbReference type="GO" id="GO:0005829">
    <property type="term" value="C:cytosol"/>
    <property type="evidence" value="ECO:0007669"/>
    <property type="project" value="TreeGrafter"/>
</dbReference>
<protein>
    <recommendedName>
        <fullName evidence="7">Ribosomal RNA small subunit methyltransferase A</fullName>
        <ecNumber evidence="7">2.1.1.182</ecNumber>
    </recommendedName>
    <alternativeName>
        <fullName evidence="7">16S rRNA (adenine(1518)-N(6)/adenine(1519)-N(6))-dimethyltransferase</fullName>
    </alternativeName>
    <alternativeName>
        <fullName evidence="7">16S rRNA dimethyladenosine transferase</fullName>
    </alternativeName>
    <alternativeName>
        <fullName evidence="7">16S rRNA dimethylase</fullName>
    </alternativeName>
    <alternativeName>
        <fullName evidence="7">S-adenosylmethionine-6-N', N'-adenosyl(rRNA) dimethyltransferase</fullName>
    </alternativeName>
</protein>
<feature type="domain" description="Ribosomal RNA adenine methylase transferase N-terminal" evidence="9">
    <location>
        <begin position="38"/>
        <end position="213"/>
    </location>
</feature>
<sequence length="295" mass="33281">MNAPIEYDSPAHIAQFMAEAGIAPRKRWGQNFLVNAGARSKIINLLNLQSSDLLLEIGPGLGAMTYQSLIIDPHKLVVFEVDPAYQQILQSFFGKNPKFTLVPGDVLQTWESFFQLHDIINTHSIKILGNLPYNISAAIIQQIAKTPCSLAVLTVQKELAERLMAKPKTKNYSSLSVWCQSNFIVSFHGTLKAGSFYPQPHVDSAIIKLIPRTIAVEILPTLDHILKLAFSHRRKILRHNWRDIQSGPISMVTLESIYESIEDHHIQFHMRAEEITPETYLSLAKELYRLSSISV</sequence>
<comment type="subcellular location">
    <subcellularLocation>
        <location evidence="7">Cytoplasm</location>
    </subcellularLocation>
</comment>
<evidence type="ECO:0000256" key="4">
    <source>
        <dbReference type="ARBA" id="ARBA00022679"/>
    </source>
</evidence>
<dbReference type="PROSITE" id="PS01131">
    <property type="entry name" value="RRNA_A_DIMETH"/>
    <property type="match status" value="1"/>
</dbReference>
<keyword evidence="4 7" id="KW-0808">Transferase</keyword>
<dbReference type="NCBIfam" id="TIGR00755">
    <property type="entry name" value="ksgA"/>
    <property type="match status" value="1"/>
</dbReference>
<proteinExistence type="inferred from homology"/>
<dbReference type="InterPro" id="IPR011530">
    <property type="entry name" value="rRNA_adenine_dimethylase"/>
</dbReference>
<dbReference type="InterPro" id="IPR020598">
    <property type="entry name" value="rRNA_Ade_methylase_Trfase_N"/>
</dbReference>
<feature type="binding site" evidence="7 8">
    <location>
        <position position="33"/>
    </location>
    <ligand>
        <name>S-adenosyl-L-methionine</name>
        <dbReference type="ChEBI" id="CHEBI:59789"/>
    </ligand>
</feature>
<comment type="caution">
    <text evidence="10">The sequence shown here is derived from an EMBL/GenBank/DDBJ whole genome shotgun (WGS) entry which is preliminary data.</text>
</comment>
<evidence type="ECO:0000256" key="7">
    <source>
        <dbReference type="HAMAP-Rule" id="MF_00607"/>
    </source>
</evidence>
<comment type="function">
    <text evidence="7">Specifically dimethylates two adjacent adenosines (A1518 and A1519) in the loop of a conserved hairpin near the 3'-end of 16S rRNA in the 30S particle. May play a critical role in biogenesis of 30S subunits.</text>
</comment>
<dbReference type="InterPro" id="IPR020596">
    <property type="entry name" value="rRNA_Ade_Mease_Trfase_CS"/>
</dbReference>
<evidence type="ECO:0000259" key="9">
    <source>
        <dbReference type="SMART" id="SM00650"/>
    </source>
</evidence>
<dbReference type="Pfam" id="PF00398">
    <property type="entry name" value="RrnaAD"/>
    <property type="match status" value="1"/>
</dbReference>
<dbReference type="PANTHER" id="PTHR11727:SF7">
    <property type="entry name" value="DIMETHYLADENOSINE TRANSFERASE-RELATED"/>
    <property type="match status" value="1"/>
</dbReference>
<comment type="catalytic activity">
    <reaction evidence="7">
        <text>adenosine(1518)/adenosine(1519) in 16S rRNA + 4 S-adenosyl-L-methionine = N(6)-dimethyladenosine(1518)/N(6)-dimethyladenosine(1519) in 16S rRNA + 4 S-adenosyl-L-homocysteine + 4 H(+)</text>
        <dbReference type="Rhea" id="RHEA:19609"/>
        <dbReference type="Rhea" id="RHEA-COMP:10232"/>
        <dbReference type="Rhea" id="RHEA-COMP:10233"/>
        <dbReference type="ChEBI" id="CHEBI:15378"/>
        <dbReference type="ChEBI" id="CHEBI:57856"/>
        <dbReference type="ChEBI" id="CHEBI:59789"/>
        <dbReference type="ChEBI" id="CHEBI:74411"/>
        <dbReference type="ChEBI" id="CHEBI:74493"/>
        <dbReference type="EC" id="2.1.1.182"/>
    </reaction>
</comment>
<keyword evidence="11" id="KW-1185">Reference proteome</keyword>
<dbReference type="GO" id="GO:0052908">
    <property type="term" value="F:16S rRNA (adenine(1518)-N(6)/adenine(1519)-N(6))-dimethyltransferase activity"/>
    <property type="evidence" value="ECO:0007669"/>
    <property type="project" value="UniProtKB-EC"/>
</dbReference>
<dbReference type="GO" id="GO:0003723">
    <property type="term" value="F:RNA binding"/>
    <property type="evidence" value="ECO:0007669"/>
    <property type="project" value="UniProtKB-UniRule"/>
</dbReference>
<dbReference type="PANTHER" id="PTHR11727">
    <property type="entry name" value="DIMETHYLADENOSINE TRANSFERASE"/>
    <property type="match status" value="1"/>
</dbReference>
<feature type="binding site" evidence="7 8">
    <location>
        <position position="130"/>
    </location>
    <ligand>
        <name>S-adenosyl-L-methionine</name>
        <dbReference type="ChEBI" id="CHEBI:59789"/>
    </ligand>
</feature>
<dbReference type="HAMAP" id="MF_00607">
    <property type="entry name" value="16SrRNA_methyltr_A"/>
    <property type="match status" value="1"/>
</dbReference>
<feature type="binding site" evidence="7 8">
    <location>
        <position position="105"/>
    </location>
    <ligand>
        <name>S-adenosyl-L-methionine</name>
        <dbReference type="ChEBI" id="CHEBI:59789"/>
    </ligand>
</feature>
<dbReference type="InterPro" id="IPR029063">
    <property type="entry name" value="SAM-dependent_MTases_sf"/>
</dbReference>
<dbReference type="Proteomes" id="UP000752013">
    <property type="component" value="Unassembled WGS sequence"/>
</dbReference>
<dbReference type="SUPFAM" id="SSF53335">
    <property type="entry name" value="S-adenosyl-L-methionine-dependent methyltransferases"/>
    <property type="match status" value="1"/>
</dbReference>
<dbReference type="InterPro" id="IPR023165">
    <property type="entry name" value="rRNA_Ade_diMease-like_C"/>
</dbReference>
<evidence type="ECO:0000256" key="5">
    <source>
        <dbReference type="ARBA" id="ARBA00022691"/>
    </source>
</evidence>
<keyword evidence="5 7" id="KW-0949">S-adenosyl-L-methionine</keyword>
<dbReference type="PROSITE" id="PS51689">
    <property type="entry name" value="SAM_RNA_A_N6_MT"/>
    <property type="match status" value="1"/>
</dbReference>